<feature type="region of interest" description="Disordered" evidence="1">
    <location>
        <begin position="234"/>
        <end position="253"/>
    </location>
</feature>
<evidence type="ECO:0000313" key="3">
    <source>
        <dbReference type="Proteomes" id="UP001390339"/>
    </source>
</evidence>
<dbReference type="EMBL" id="JAPCWZ010000004">
    <property type="protein sequence ID" value="KAK8867306.1"/>
    <property type="molecule type" value="Genomic_DNA"/>
</dbReference>
<proteinExistence type="predicted"/>
<accession>A0ABR2IQY2</accession>
<name>A0ABR2IQY2_9PEZI</name>
<evidence type="ECO:0000313" key="2">
    <source>
        <dbReference type="EMBL" id="KAK8867306.1"/>
    </source>
</evidence>
<reference evidence="2 3" key="1">
    <citation type="journal article" date="2024" name="IMA Fungus">
        <title>Apiospora arundinis, a panoply of carbohydrate-active enzymes and secondary metabolites.</title>
        <authorList>
            <person name="Sorensen T."/>
            <person name="Petersen C."/>
            <person name="Muurmann A.T."/>
            <person name="Christiansen J.V."/>
            <person name="Brundto M.L."/>
            <person name="Overgaard C.K."/>
            <person name="Boysen A.T."/>
            <person name="Wollenberg R.D."/>
            <person name="Larsen T.O."/>
            <person name="Sorensen J.L."/>
            <person name="Nielsen K.L."/>
            <person name="Sondergaard T.E."/>
        </authorList>
    </citation>
    <scope>NUCLEOTIDE SEQUENCE [LARGE SCALE GENOMIC DNA]</scope>
    <source>
        <strain evidence="2 3">AAU 773</strain>
    </source>
</reference>
<gene>
    <name evidence="2" type="ORF">PGQ11_005884</name>
</gene>
<protein>
    <submittedName>
        <fullName evidence="2">Uncharacterized protein</fullName>
    </submittedName>
</protein>
<comment type="caution">
    <text evidence="2">The sequence shown here is derived from an EMBL/GenBank/DDBJ whole genome shotgun (WGS) entry which is preliminary data.</text>
</comment>
<dbReference type="Proteomes" id="UP001390339">
    <property type="component" value="Unassembled WGS sequence"/>
</dbReference>
<evidence type="ECO:0000256" key="1">
    <source>
        <dbReference type="SAM" id="MobiDB-lite"/>
    </source>
</evidence>
<sequence>MSVQLFVHDTLLNIDLKQYDYWDIVVCSQPWAKPKPKLAEENGSQRQARSTAAVLLGSSRQPPLEQQVHRDGAPPALAKKAPLAALVGHVDEPAVLAVVGVPPDPGVVELVAAYLDVARVARVDLDREQRRVGERVPLLAVGLRAAVQQVIVVEADHDERVVGVEAPCVFPEPRLAARILVGAAGFEVGVTAAVAGGGGVAVTHGVNARRLRGIREAGEVGPGRQVHLAQARHLGTSRGGHGDGIEARQSGGC</sequence>
<keyword evidence="3" id="KW-1185">Reference proteome</keyword>
<organism evidence="2 3">
    <name type="scientific">Apiospora arundinis</name>
    <dbReference type="NCBI Taxonomy" id="335852"/>
    <lineage>
        <taxon>Eukaryota</taxon>
        <taxon>Fungi</taxon>
        <taxon>Dikarya</taxon>
        <taxon>Ascomycota</taxon>
        <taxon>Pezizomycotina</taxon>
        <taxon>Sordariomycetes</taxon>
        <taxon>Xylariomycetidae</taxon>
        <taxon>Amphisphaeriales</taxon>
        <taxon>Apiosporaceae</taxon>
        <taxon>Apiospora</taxon>
    </lineage>
</organism>